<gene>
    <name evidence="1" type="ORF">BP00DRAFT_426443</name>
</gene>
<evidence type="ECO:0000313" key="2">
    <source>
        <dbReference type="Proteomes" id="UP000248817"/>
    </source>
</evidence>
<dbReference type="AlphaFoldDB" id="A0A2V5I647"/>
<organism evidence="1 2">
    <name type="scientific">Aspergillus indologenus CBS 114.80</name>
    <dbReference type="NCBI Taxonomy" id="1450541"/>
    <lineage>
        <taxon>Eukaryota</taxon>
        <taxon>Fungi</taxon>
        <taxon>Dikarya</taxon>
        <taxon>Ascomycota</taxon>
        <taxon>Pezizomycotina</taxon>
        <taxon>Eurotiomycetes</taxon>
        <taxon>Eurotiomycetidae</taxon>
        <taxon>Eurotiales</taxon>
        <taxon>Aspergillaceae</taxon>
        <taxon>Aspergillus</taxon>
        <taxon>Aspergillus subgen. Circumdati</taxon>
    </lineage>
</organism>
<name>A0A2V5I647_9EURO</name>
<dbReference type="Proteomes" id="UP000248817">
    <property type="component" value="Unassembled WGS sequence"/>
</dbReference>
<dbReference type="EMBL" id="KZ825514">
    <property type="protein sequence ID" value="PYI30582.1"/>
    <property type="molecule type" value="Genomic_DNA"/>
</dbReference>
<keyword evidence="2" id="KW-1185">Reference proteome</keyword>
<sequence>MALSPVAVSKLQSLGAWFKQPEVKKELEFLEKCVAEDRFQRWIPALEDLGLYKTVN</sequence>
<accession>A0A2V5I647</accession>
<reference evidence="1 2" key="1">
    <citation type="submission" date="2018-02" db="EMBL/GenBank/DDBJ databases">
        <title>The genomes of Aspergillus section Nigri reveals drivers in fungal speciation.</title>
        <authorList>
            <consortium name="DOE Joint Genome Institute"/>
            <person name="Vesth T.C."/>
            <person name="Nybo J."/>
            <person name="Theobald S."/>
            <person name="Brandl J."/>
            <person name="Frisvad J.C."/>
            <person name="Nielsen K.F."/>
            <person name="Lyhne E.K."/>
            <person name="Kogle M.E."/>
            <person name="Kuo A."/>
            <person name="Riley R."/>
            <person name="Clum A."/>
            <person name="Nolan M."/>
            <person name="Lipzen A."/>
            <person name="Salamov A."/>
            <person name="Henrissat B."/>
            <person name="Wiebenga A."/>
            <person name="De vries R.P."/>
            <person name="Grigoriev I.V."/>
            <person name="Mortensen U.H."/>
            <person name="Andersen M.R."/>
            <person name="Baker S.E."/>
        </authorList>
    </citation>
    <scope>NUCLEOTIDE SEQUENCE [LARGE SCALE GENOMIC DNA]</scope>
    <source>
        <strain evidence="1 2">CBS 114.80</strain>
    </source>
</reference>
<evidence type="ECO:0000313" key="1">
    <source>
        <dbReference type="EMBL" id="PYI30582.1"/>
    </source>
</evidence>
<proteinExistence type="predicted"/>
<protein>
    <submittedName>
        <fullName evidence="1">Uncharacterized protein</fullName>
    </submittedName>
</protein>